<dbReference type="AlphaFoldDB" id="A0A382G1N8"/>
<organism evidence="1">
    <name type="scientific">marine metagenome</name>
    <dbReference type="NCBI Taxonomy" id="408172"/>
    <lineage>
        <taxon>unclassified sequences</taxon>
        <taxon>metagenomes</taxon>
        <taxon>ecological metagenomes</taxon>
    </lineage>
</organism>
<sequence>MMVKDSELPPMFREDFEIPYTAKQLEPTIKRLHSAIEEDLKKGIGTPQQSLAAAWRRIAELRFPRKAVPQQVLNEVEELLGLWERSGPGGPESYAYSLSEEQILDEHERLKKMLRWTKEAAAQGPEQPVVETE</sequence>
<name>A0A382G1N8_9ZZZZ</name>
<evidence type="ECO:0000313" key="1">
    <source>
        <dbReference type="EMBL" id="SVB68473.1"/>
    </source>
</evidence>
<accession>A0A382G1N8</accession>
<reference evidence="1" key="1">
    <citation type="submission" date="2018-05" db="EMBL/GenBank/DDBJ databases">
        <authorList>
            <person name="Lanie J.A."/>
            <person name="Ng W.-L."/>
            <person name="Kazmierczak K.M."/>
            <person name="Andrzejewski T.M."/>
            <person name="Davidsen T.M."/>
            <person name="Wayne K.J."/>
            <person name="Tettelin H."/>
            <person name="Glass J.I."/>
            <person name="Rusch D."/>
            <person name="Podicherti R."/>
            <person name="Tsui H.-C.T."/>
            <person name="Winkler M.E."/>
        </authorList>
    </citation>
    <scope>NUCLEOTIDE SEQUENCE</scope>
</reference>
<dbReference type="EMBL" id="UINC01052764">
    <property type="protein sequence ID" value="SVB68473.1"/>
    <property type="molecule type" value="Genomic_DNA"/>
</dbReference>
<gene>
    <name evidence="1" type="ORF">METZ01_LOCUS221327</name>
</gene>
<proteinExistence type="predicted"/>
<protein>
    <submittedName>
        <fullName evidence="1">Uncharacterized protein</fullName>
    </submittedName>
</protein>